<dbReference type="EC" id="2.7.13.3" evidence="2"/>
<keyword evidence="6 12" id="KW-0418">Kinase</keyword>
<comment type="catalytic activity">
    <reaction evidence="1">
        <text>ATP + protein L-histidine = ADP + protein N-phospho-L-histidine.</text>
        <dbReference type="EC" id="2.7.13.3"/>
    </reaction>
</comment>
<proteinExistence type="predicted"/>
<feature type="transmembrane region" description="Helical" evidence="9">
    <location>
        <begin position="20"/>
        <end position="38"/>
    </location>
</feature>
<gene>
    <name evidence="12" type="ORF">GCM10011588_06700</name>
</gene>
<accession>A0A917VM69</accession>
<dbReference type="InterPro" id="IPR036890">
    <property type="entry name" value="HATPase_C_sf"/>
</dbReference>
<evidence type="ECO:0000256" key="1">
    <source>
        <dbReference type="ARBA" id="ARBA00000085"/>
    </source>
</evidence>
<evidence type="ECO:0000313" key="13">
    <source>
        <dbReference type="Proteomes" id="UP000638263"/>
    </source>
</evidence>
<evidence type="ECO:0000259" key="10">
    <source>
        <dbReference type="Pfam" id="PF02518"/>
    </source>
</evidence>
<comment type="caution">
    <text evidence="12">The sequence shown here is derived from an EMBL/GenBank/DDBJ whole genome shotgun (WGS) entry which is preliminary data.</text>
</comment>
<dbReference type="Gene3D" id="1.20.5.1930">
    <property type="match status" value="1"/>
</dbReference>
<dbReference type="GO" id="GO:0016020">
    <property type="term" value="C:membrane"/>
    <property type="evidence" value="ECO:0007669"/>
    <property type="project" value="InterPro"/>
</dbReference>
<dbReference type="RefSeq" id="WP_062995999.1">
    <property type="nucleotide sequence ID" value="NZ_BMMH01000001.1"/>
</dbReference>
<feature type="transmembrane region" description="Helical" evidence="9">
    <location>
        <begin position="87"/>
        <end position="105"/>
    </location>
</feature>
<keyword evidence="9" id="KW-1133">Transmembrane helix</keyword>
<dbReference type="Pfam" id="PF07730">
    <property type="entry name" value="HisKA_3"/>
    <property type="match status" value="1"/>
</dbReference>
<dbReference type="GO" id="GO:0000155">
    <property type="term" value="F:phosphorelay sensor kinase activity"/>
    <property type="evidence" value="ECO:0007669"/>
    <property type="project" value="InterPro"/>
</dbReference>
<organism evidence="12 13">
    <name type="scientific">Nocardia jinanensis</name>
    <dbReference type="NCBI Taxonomy" id="382504"/>
    <lineage>
        <taxon>Bacteria</taxon>
        <taxon>Bacillati</taxon>
        <taxon>Actinomycetota</taxon>
        <taxon>Actinomycetes</taxon>
        <taxon>Mycobacteriales</taxon>
        <taxon>Nocardiaceae</taxon>
        <taxon>Nocardia</taxon>
    </lineage>
</organism>
<evidence type="ECO:0000256" key="7">
    <source>
        <dbReference type="ARBA" id="ARBA00022840"/>
    </source>
</evidence>
<evidence type="ECO:0000256" key="3">
    <source>
        <dbReference type="ARBA" id="ARBA00022553"/>
    </source>
</evidence>
<feature type="domain" description="Signal transduction histidine kinase subgroup 3 dimerisation and phosphoacceptor" evidence="11">
    <location>
        <begin position="190"/>
        <end position="258"/>
    </location>
</feature>
<evidence type="ECO:0000256" key="2">
    <source>
        <dbReference type="ARBA" id="ARBA00012438"/>
    </source>
</evidence>
<feature type="transmembrane region" description="Helical" evidence="9">
    <location>
        <begin position="136"/>
        <end position="156"/>
    </location>
</feature>
<dbReference type="Proteomes" id="UP000638263">
    <property type="component" value="Unassembled WGS sequence"/>
</dbReference>
<keyword evidence="4" id="KW-0808">Transferase</keyword>
<keyword evidence="7" id="KW-0067">ATP-binding</keyword>
<dbReference type="CDD" id="cd16917">
    <property type="entry name" value="HATPase_UhpB-NarQ-NarX-like"/>
    <property type="match status" value="1"/>
</dbReference>
<keyword evidence="5" id="KW-0547">Nucleotide-binding</keyword>
<evidence type="ECO:0000256" key="5">
    <source>
        <dbReference type="ARBA" id="ARBA00022741"/>
    </source>
</evidence>
<keyword evidence="8" id="KW-0902">Two-component regulatory system</keyword>
<evidence type="ECO:0000256" key="6">
    <source>
        <dbReference type="ARBA" id="ARBA00022777"/>
    </source>
</evidence>
<dbReference type="GO" id="GO:0046983">
    <property type="term" value="F:protein dimerization activity"/>
    <property type="evidence" value="ECO:0007669"/>
    <property type="project" value="InterPro"/>
</dbReference>
<dbReference type="GO" id="GO:0005524">
    <property type="term" value="F:ATP binding"/>
    <property type="evidence" value="ECO:0007669"/>
    <property type="project" value="UniProtKB-KW"/>
</dbReference>
<dbReference type="Pfam" id="PF02518">
    <property type="entry name" value="HATPase_c"/>
    <property type="match status" value="1"/>
</dbReference>
<feature type="transmembrane region" description="Helical" evidence="9">
    <location>
        <begin position="112"/>
        <end position="130"/>
    </location>
</feature>
<evidence type="ECO:0000256" key="9">
    <source>
        <dbReference type="SAM" id="Phobius"/>
    </source>
</evidence>
<evidence type="ECO:0000256" key="8">
    <source>
        <dbReference type="ARBA" id="ARBA00023012"/>
    </source>
</evidence>
<dbReference type="PANTHER" id="PTHR24421:SF10">
    <property type="entry name" value="NITRATE_NITRITE SENSOR PROTEIN NARQ"/>
    <property type="match status" value="1"/>
</dbReference>
<dbReference type="AlphaFoldDB" id="A0A917VM69"/>
<evidence type="ECO:0000313" key="12">
    <source>
        <dbReference type="EMBL" id="GGK94990.1"/>
    </source>
</evidence>
<keyword evidence="3" id="KW-0597">Phosphoprotein</keyword>
<dbReference type="EMBL" id="BMMH01000001">
    <property type="protein sequence ID" value="GGK94990.1"/>
    <property type="molecule type" value="Genomic_DNA"/>
</dbReference>
<name>A0A917VM69_9NOCA</name>
<sequence>MGRWSALSATARDVVVAGGWFLFGVLLYLAGFHMMFAAETQAGPLWPRLVILALASSVLLVRRRAPITAMLLGLIPLASDLSLGPTLPIWLVYTDLIYAAVVYGTRRQMQGAVVAWLTLSATAAGVVLAITGDWHLMSLALVLAAAFVGTSLWWGLTVRAHKETADAERARARAQSLVAELDRQAAVDDERKAMARDLHDVIAGHLSAIALQSEAALGTLDGTGADPRLAGVLGSIRTNSVEALREMRTMIGLLRRDDDADQTTAPGRLAQLPGLVSAARQAGMPVRVRVDLGETVPAGAVDQAAYRIVQEAVTNVMKHAPGQEVDIDVHADSTALVVTIRNTLTAGTPPVAGPGSAVADRRGLTNMRERAAALGGTLRAGPETGAWWVRARLPLAAVPETAGGPR</sequence>
<reference evidence="12" key="1">
    <citation type="journal article" date="2014" name="Int. J. Syst. Evol. Microbiol.">
        <title>Complete genome sequence of Corynebacterium casei LMG S-19264T (=DSM 44701T), isolated from a smear-ripened cheese.</title>
        <authorList>
            <consortium name="US DOE Joint Genome Institute (JGI-PGF)"/>
            <person name="Walter F."/>
            <person name="Albersmeier A."/>
            <person name="Kalinowski J."/>
            <person name="Ruckert C."/>
        </authorList>
    </citation>
    <scope>NUCLEOTIDE SEQUENCE</scope>
    <source>
        <strain evidence="12">CGMCC 4.3508</strain>
    </source>
</reference>
<evidence type="ECO:0000259" key="11">
    <source>
        <dbReference type="Pfam" id="PF07730"/>
    </source>
</evidence>
<feature type="transmembrane region" description="Helical" evidence="9">
    <location>
        <begin position="50"/>
        <end position="75"/>
    </location>
</feature>
<feature type="domain" description="Histidine kinase/HSP90-like ATPase" evidence="10">
    <location>
        <begin position="303"/>
        <end position="396"/>
    </location>
</feature>
<dbReference type="PANTHER" id="PTHR24421">
    <property type="entry name" value="NITRATE/NITRITE SENSOR PROTEIN NARX-RELATED"/>
    <property type="match status" value="1"/>
</dbReference>
<keyword evidence="9" id="KW-0812">Transmembrane</keyword>
<dbReference type="SUPFAM" id="SSF55874">
    <property type="entry name" value="ATPase domain of HSP90 chaperone/DNA topoisomerase II/histidine kinase"/>
    <property type="match status" value="1"/>
</dbReference>
<protein>
    <recommendedName>
        <fullName evidence="2">histidine kinase</fullName>
        <ecNumber evidence="2">2.7.13.3</ecNumber>
    </recommendedName>
</protein>
<dbReference type="InterPro" id="IPR050482">
    <property type="entry name" value="Sensor_HK_TwoCompSys"/>
</dbReference>
<dbReference type="InterPro" id="IPR011712">
    <property type="entry name" value="Sig_transdc_His_kin_sub3_dim/P"/>
</dbReference>
<dbReference type="InterPro" id="IPR003594">
    <property type="entry name" value="HATPase_dom"/>
</dbReference>
<reference evidence="12" key="2">
    <citation type="submission" date="2020-09" db="EMBL/GenBank/DDBJ databases">
        <authorList>
            <person name="Sun Q."/>
            <person name="Zhou Y."/>
        </authorList>
    </citation>
    <scope>NUCLEOTIDE SEQUENCE</scope>
    <source>
        <strain evidence="12">CGMCC 4.3508</strain>
    </source>
</reference>
<evidence type="ECO:0000256" key="4">
    <source>
        <dbReference type="ARBA" id="ARBA00022679"/>
    </source>
</evidence>
<keyword evidence="9" id="KW-0472">Membrane</keyword>
<keyword evidence="13" id="KW-1185">Reference proteome</keyword>
<dbReference type="Gene3D" id="3.30.565.10">
    <property type="entry name" value="Histidine kinase-like ATPase, C-terminal domain"/>
    <property type="match status" value="1"/>
</dbReference>